<feature type="transmembrane region" description="Helical" evidence="9">
    <location>
        <begin position="33"/>
        <end position="54"/>
    </location>
</feature>
<dbReference type="CDD" id="cd16917">
    <property type="entry name" value="HATPase_UhpB-NarQ-NarX-like"/>
    <property type="match status" value="1"/>
</dbReference>
<keyword evidence="4" id="KW-0808">Transferase</keyword>
<keyword evidence="3" id="KW-0597">Phosphoprotein</keyword>
<dbReference type="Gene3D" id="3.30.565.10">
    <property type="entry name" value="Histidine kinase-like ATPase, C-terminal domain"/>
    <property type="match status" value="1"/>
</dbReference>
<organism evidence="11 12">
    <name type="scientific">Actinoplanes nipponensis</name>
    <dbReference type="NCBI Taxonomy" id="135950"/>
    <lineage>
        <taxon>Bacteria</taxon>
        <taxon>Bacillati</taxon>
        <taxon>Actinomycetota</taxon>
        <taxon>Actinomycetes</taxon>
        <taxon>Micromonosporales</taxon>
        <taxon>Micromonosporaceae</taxon>
        <taxon>Actinoplanes</taxon>
    </lineage>
</organism>
<dbReference type="Proteomes" id="UP000647172">
    <property type="component" value="Unassembled WGS sequence"/>
</dbReference>
<comment type="caution">
    <text evidence="11">The sequence shown here is derived from an EMBL/GenBank/DDBJ whole genome shotgun (WGS) entry which is preliminary data.</text>
</comment>
<feature type="domain" description="Histidine kinase/HSP90-like ATPase" evidence="10">
    <location>
        <begin position="353"/>
        <end position="443"/>
    </location>
</feature>
<keyword evidence="8" id="KW-0902">Two-component regulatory system</keyword>
<feature type="transmembrane region" description="Helical" evidence="9">
    <location>
        <begin position="138"/>
        <end position="159"/>
    </location>
</feature>
<dbReference type="PANTHER" id="PTHR24421">
    <property type="entry name" value="NITRATE/NITRITE SENSOR PROTEIN NARX-RELATED"/>
    <property type="match status" value="1"/>
</dbReference>
<dbReference type="AlphaFoldDB" id="A0A919JS93"/>
<feature type="transmembrane region" description="Helical" evidence="9">
    <location>
        <begin position="186"/>
        <end position="210"/>
    </location>
</feature>
<accession>A0A919JS93</accession>
<protein>
    <recommendedName>
        <fullName evidence="2">histidine kinase</fullName>
        <ecNumber evidence="2">2.7.13.3</ecNumber>
    </recommendedName>
</protein>
<dbReference type="Pfam" id="PF02518">
    <property type="entry name" value="HATPase_c"/>
    <property type="match status" value="1"/>
</dbReference>
<dbReference type="Pfam" id="PF07730">
    <property type="entry name" value="HisKA_3"/>
    <property type="match status" value="1"/>
</dbReference>
<dbReference type="InterPro" id="IPR050482">
    <property type="entry name" value="Sensor_HK_TwoCompSys"/>
</dbReference>
<dbReference type="InterPro" id="IPR025828">
    <property type="entry name" value="Put_sensor_dom"/>
</dbReference>
<evidence type="ECO:0000313" key="12">
    <source>
        <dbReference type="Proteomes" id="UP000647172"/>
    </source>
</evidence>
<dbReference type="InterPro" id="IPR003594">
    <property type="entry name" value="HATPase_dom"/>
</dbReference>
<dbReference type="InterPro" id="IPR036890">
    <property type="entry name" value="HATPase_C_sf"/>
</dbReference>
<keyword evidence="9" id="KW-0812">Transmembrane</keyword>
<gene>
    <name evidence="11" type="ORF">Ani05nite_80390</name>
</gene>
<dbReference type="GO" id="GO:0000155">
    <property type="term" value="F:phosphorelay sensor kinase activity"/>
    <property type="evidence" value="ECO:0007669"/>
    <property type="project" value="InterPro"/>
</dbReference>
<dbReference type="EC" id="2.7.13.3" evidence="2"/>
<dbReference type="Pfam" id="PF13796">
    <property type="entry name" value="Sensor"/>
    <property type="match status" value="1"/>
</dbReference>
<evidence type="ECO:0000256" key="9">
    <source>
        <dbReference type="SAM" id="Phobius"/>
    </source>
</evidence>
<evidence type="ECO:0000256" key="6">
    <source>
        <dbReference type="ARBA" id="ARBA00022777"/>
    </source>
</evidence>
<evidence type="ECO:0000256" key="2">
    <source>
        <dbReference type="ARBA" id="ARBA00012438"/>
    </source>
</evidence>
<evidence type="ECO:0000256" key="3">
    <source>
        <dbReference type="ARBA" id="ARBA00022553"/>
    </source>
</evidence>
<evidence type="ECO:0000256" key="4">
    <source>
        <dbReference type="ARBA" id="ARBA00022679"/>
    </source>
</evidence>
<keyword evidence="12" id="KW-1185">Reference proteome</keyword>
<keyword evidence="7" id="KW-0067">ATP-binding</keyword>
<proteinExistence type="predicted"/>
<sequence>MPSVNGMTTTSATAGYDPGLAQRLLRRLGQDTLYLLVGFPLGLITLVLCVVGFFFGVGTIVIWIGLPVLAATIMMARGFATVERARLAPVLGRRLPHPVYKRAAADAGAVRRVLVPLSDGQSWLDLLHGIFRFLPSTIGFAFAVAWWAGALGGLTFPLWDWSIPRGPDNQDLPELLGLGEAYSTRIVFYMALGFFFAGTLLPMLRGLALLEAGFARGLLSGVNELREQVASAEAARDTAQAQKAAAVSAEATALRRLERDIHDGPQQRLVRLAMDLGRAQQQFTTDPEAARATVAEALAQTRETLDELRALSRGIAPPILVDRGLQAALTALAGRSTIPVDLDAPPIARLEPAVETTAYFVVAEALTNVAKHSHAGEVQVSVRRAPTGLLITVADDGVGGASLAKGHGLAGLADRVEAAGGVLSLESPAGGGTTLTVALPLEDPRSA</sequence>
<dbReference type="EMBL" id="BOMQ01000103">
    <property type="protein sequence ID" value="GIE54505.1"/>
    <property type="molecule type" value="Genomic_DNA"/>
</dbReference>
<dbReference type="GO" id="GO:0016020">
    <property type="term" value="C:membrane"/>
    <property type="evidence" value="ECO:0007669"/>
    <property type="project" value="InterPro"/>
</dbReference>
<dbReference type="InterPro" id="IPR011712">
    <property type="entry name" value="Sig_transdc_His_kin_sub3_dim/P"/>
</dbReference>
<evidence type="ECO:0000259" key="10">
    <source>
        <dbReference type="SMART" id="SM00387"/>
    </source>
</evidence>
<feature type="transmembrane region" description="Helical" evidence="9">
    <location>
        <begin position="60"/>
        <end position="80"/>
    </location>
</feature>
<name>A0A919JS93_9ACTN</name>
<dbReference type="GO" id="GO:0005524">
    <property type="term" value="F:ATP binding"/>
    <property type="evidence" value="ECO:0007669"/>
    <property type="project" value="UniProtKB-KW"/>
</dbReference>
<comment type="catalytic activity">
    <reaction evidence="1">
        <text>ATP + protein L-histidine = ADP + protein N-phospho-L-histidine.</text>
        <dbReference type="EC" id="2.7.13.3"/>
    </reaction>
</comment>
<keyword evidence="6 11" id="KW-0418">Kinase</keyword>
<dbReference type="Gene3D" id="1.20.5.1930">
    <property type="match status" value="1"/>
</dbReference>
<keyword evidence="9" id="KW-1133">Transmembrane helix</keyword>
<evidence type="ECO:0000256" key="5">
    <source>
        <dbReference type="ARBA" id="ARBA00022741"/>
    </source>
</evidence>
<keyword evidence="5" id="KW-0547">Nucleotide-binding</keyword>
<evidence type="ECO:0000256" key="7">
    <source>
        <dbReference type="ARBA" id="ARBA00022840"/>
    </source>
</evidence>
<dbReference type="PANTHER" id="PTHR24421:SF10">
    <property type="entry name" value="NITRATE_NITRITE SENSOR PROTEIN NARQ"/>
    <property type="match status" value="1"/>
</dbReference>
<evidence type="ECO:0000256" key="1">
    <source>
        <dbReference type="ARBA" id="ARBA00000085"/>
    </source>
</evidence>
<dbReference type="GO" id="GO:0046983">
    <property type="term" value="F:protein dimerization activity"/>
    <property type="evidence" value="ECO:0007669"/>
    <property type="project" value="InterPro"/>
</dbReference>
<keyword evidence="9" id="KW-0472">Membrane</keyword>
<dbReference type="SUPFAM" id="SSF55874">
    <property type="entry name" value="ATPase domain of HSP90 chaperone/DNA topoisomerase II/histidine kinase"/>
    <property type="match status" value="1"/>
</dbReference>
<dbReference type="SMART" id="SM00387">
    <property type="entry name" value="HATPase_c"/>
    <property type="match status" value="1"/>
</dbReference>
<evidence type="ECO:0000313" key="11">
    <source>
        <dbReference type="EMBL" id="GIE54505.1"/>
    </source>
</evidence>
<evidence type="ECO:0000256" key="8">
    <source>
        <dbReference type="ARBA" id="ARBA00023012"/>
    </source>
</evidence>
<reference evidence="11" key="1">
    <citation type="submission" date="2021-01" db="EMBL/GenBank/DDBJ databases">
        <title>Whole genome shotgun sequence of Actinoplanes nipponensis NBRC 14063.</title>
        <authorList>
            <person name="Komaki H."/>
            <person name="Tamura T."/>
        </authorList>
    </citation>
    <scope>NUCLEOTIDE SEQUENCE</scope>
    <source>
        <strain evidence="11">NBRC 14063</strain>
    </source>
</reference>